<dbReference type="Proteomes" id="UP000198844">
    <property type="component" value="Unassembled WGS sequence"/>
</dbReference>
<evidence type="ECO:0000313" key="2">
    <source>
        <dbReference type="EMBL" id="SFU26415.1"/>
    </source>
</evidence>
<name>A0A1I7ER63_9BURK</name>
<dbReference type="Gene3D" id="3.30.420.10">
    <property type="entry name" value="Ribonuclease H-like superfamily/Ribonuclease H"/>
    <property type="match status" value="1"/>
</dbReference>
<evidence type="ECO:0008006" key="4">
    <source>
        <dbReference type="Google" id="ProtNLM"/>
    </source>
</evidence>
<proteinExistence type="predicted"/>
<accession>A0A1I7ER63</accession>
<sequence length="755" mass="85467">MNTILWEGQLLDGTIPGVRGRRYHRVVHVNSNEGTAFIRQVTRAPPKVSSSASCYDISLIELRLRKGQLEEIQEVIRPPEMGERRSDPEAERKARERAEYRVRELGDLITPEGRVELYASTARRGQIMREQAKKSGVSVSRLWFLLTIYENFGCNILALRPYPPSKTRNRGPSGKKRGIKNVYEKENALSPLKGYPVTRWALRHIRWVVWHLVIRGGCTYETARVIMHRLFWIQTNGSVPENNRVQFAVSESKIVSPSQFAYCARRFMQFPHHLKALVGDRGWRDRYEAGKGAAADVALGPGDVIVMDCTTAKFQIVDSIRRLPIGRPTLAIVIDQATTAVVGLAISVFGETANLYRTALFRACTSQKELMKRLGLPRDFFDYQASPNDVFVDRGPGNSNVFREPLVVEDGPDMGMLIAPIACGRAKGVVEGMINIIIRRLRGLPGGFTRERTERARDERRQAQSVANLTRQELLKYAYEAAAEHNEGLEFRAYTVQMRRDNVDPPSRGRIFNHAMSNRHGGEKVAYSELDLYTGLLPRLSPRAMQKAGVKHLDGWFTSPDYQSAYEAEISKSLGWTKKLPKIVPLQDPDDPTILYWKRGPGDIVVLHCSSTDRERWDNLHAEEVEFDLRAADQKTRIRDTRRKTFAGRVPGHVMDTLIQARTAIHAASGGARVQARAEERERETREALAASREKAVLVEANSETERRANNPNLQPEGNATSQSVDDKLIDQQVRLARELREKNLREGMDKFLGE</sequence>
<evidence type="ECO:0000313" key="3">
    <source>
        <dbReference type="Proteomes" id="UP000198844"/>
    </source>
</evidence>
<feature type="compositionally biased region" description="Polar residues" evidence="1">
    <location>
        <begin position="710"/>
        <end position="724"/>
    </location>
</feature>
<dbReference type="InterPro" id="IPR036397">
    <property type="entry name" value="RNaseH_sf"/>
</dbReference>
<dbReference type="AlphaFoldDB" id="A0A1I7ER63"/>
<reference evidence="2 3" key="1">
    <citation type="submission" date="2016-10" db="EMBL/GenBank/DDBJ databases">
        <authorList>
            <person name="de Groot N.N."/>
        </authorList>
    </citation>
    <scope>NUCLEOTIDE SEQUENCE [LARGE SCALE GENOMIC DNA]</scope>
    <source>
        <strain evidence="2 3">LMG 27731</strain>
    </source>
</reference>
<feature type="region of interest" description="Disordered" evidence="1">
    <location>
        <begin position="700"/>
        <end position="728"/>
    </location>
</feature>
<organism evidence="2 3">
    <name type="scientific">Paraburkholderia aspalathi</name>
    <dbReference type="NCBI Taxonomy" id="1324617"/>
    <lineage>
        <taxon>Bacteria</taxon>
        <taxon>Pseudomonadati</taxon>
        <taxon>Pseudomonadota</taxon>
        <taxon>Betaproteobacteria</taxon>
        <taxon>Burkholderiales</taxon>
        <taxon>Burkholderiaceae</taxon>
        <taxon>Paraburkholderia</taxon>
    </lineage>
</organism>
<protein>
    <recommendedName>
        <fullName evidence="4">Integrase catalytic domain-containing protein</fullName>
    </recommendedName>
</protein>
<gene>
    <name evidence="2" type="ORF">SAMN05192563_105424</name>
</gene>
<dbReference type="GO" id="GO:0003676">
    <property type="term" value="F:nucleic acid binding"/>
    <property type="evidence" value="ECO:0007669"/>
    <property type="project" value="InterPro"/>
</dbReference>
<evidence type="ECO:0000256" key="1">
    <source>
        <dbReference type="SAM" id="MobiDB-lite"/>
    </source>
</evidence>
<dbReference type="EMBL" id="FPBH01000054">
    <property type="protein sequence ID" value="SFU26415.1"/>
    <property type="molecule type" value="Genomic_DNA"/>
</dbReference>